<keyword evidence="4" id="KW-1185">Reference proteome</keyword>
<feature type="compositionally biased region" description="Polar residues" evidence="1">
    <location>
        <begin position="102"/>
        <end position="114"/>
    </location>
</feature>
<evidence type="ECO:0000313" key="4">
    <source>
        <dbReference type="Proteomes" id="UP000004322"/>
    </source>
</evidence>
<evidence type="ECO:0000256" key="1">
    <source>
        <dbReference type="SAM" id="MobiDB-lite"/>
    </source>
</evidence>
<feature type="transmembrane region" description="Helical" evidence="2">
    <location>
        <begin position="181"/>
        <end position="202"/>
    </location>
</feature>
<feature type="compositionally biased region" description="Polar residues" evidence="1">
    <location>
        <begin position="125"/>
        <end position="137"/>
    </location>
</feature>
<proteinExistence type="predicted"/>
<feature type="region of interest" description="Disordered" evidence="1">
    <location>
        <begin position="29"/>
        <end position="172"/>
    </location>
</feature>
<dbReference type="OrthoDB" id="2237160at2"/>
<keyword evidence="2" id="KW-0812">Transmembrane</keyword>
<feature type="compositionally biased region" description="Polar residues" evidence="1">
    <location>
        <begin position="144"/>
        <end position="172"/>
    </location>
</feature>
<organism evidence="3 4">
    <name type="scientific">Streptococcus criceti HS-6</name>
    <dbReference type="NCBI Taxonomy" id="873449"/>
    <lineage>
        <taxon>Bacteria</taxon>
        <taxon>Bacillati</taxon>
        <taxon>Bacillota</taxon>
        <taxon>Bacilli</taxon>
        <taxon>Lactobacillales</taxon>
        <taxon>Streptococcaceae</taxon>
        <taxon>Streptococcus</taxon>
    </lineage>
</organism>
<keyword evidence="2" id="KW-1133">Transmembrane helix</keyword>
<reference evidence="3" key="1">
    <citation type="submission" date="2011-07" db="EMBL/GenBank/DDBJ databases">
        <authorList>
            <person name="Stanhope M.J."/>
            <person name="Durkin A.S."/>
            <person name="Hostetler J."/>
            <person name="Kim M."/>
            <person name="Radune D."/>
            <person name="Singh I."/>
            <person name="Town C.D."/>
        </authorList>
    </citation>
    <scope>NUCLEOTIDE SEQUENCE [LARGE SCALE GENOMIC DNA]</scope>
    <source>
        <strain evidence="3">HS-6</strain>
    </source>
</reference>
<protein>
    <submittedName>
        <fullName evidence="3">Uncharacterized protein</fullName>
    </submittedName>
</protein>
<evidence type="ECO:0000313" key="3">
    <source>
        <dbReference type="EMBL" id="EHI74921.1"/>
    </source>
</evidence>
<name>G5JSV8_STRCG</name>
<gene>
    <name evidence="3" type="ORF">STRCR_2229</name>
</gene>
<dbReference type="AlphaFoldDB" id="G5JSV8"/>
<dbReference type="Proteomes" id="UP000004322">
    <property type="component" value="Unassembled WGS sequence"/>
</dbReference>
<evidence type="ECO:0000256" key="2">
    <source>
        <dbReference type="SAM" id="Phobius"/>
    </source>
</evidence>
<comment type="caution">
    <text evidence="3">The sequence shown here is derived from an EMBL/GenBank/DDBJ whole genome shotgun (WGS) entry which is preliminary data.</text>
</comment>
<sequence>MNQQEWIALFESVNGRKPTPDELVAAAKAGVIPTPKHGKSKAKEEVKQKTSVAQTERPVFSRPAPERDEFGRKISSSKPSQAERPKPTQTQSAKEAEPKPKQVSSASSTGQTVRRASFGGVHQAPQASVTSASQQVAEPERQVNQEPEATTSGRQTQRGFNQTNQSSVQPVQKQKAKWPKVLATLVALFFLALAGAGGYAWWRNDSGNIEGTWELTNWHYYNQKSGKWIDALNQYEKSDYSYTDFVTVDGQKHFQEDSFYFSNDYKSYPNVSLASYLDNIYQVDQWNKEIIIAPSESNYKTQVTKILKQDLKGYYKNNKGTNVNKDISSIIAGYSYSRMYSVQDDELTITTKDKSGRTISKAVYKRLSATKAKDMKKNFKRMQAKFEKNYHIK</sequence>
<keyword evidence="2" id="KW-0472">Membrane</keyword>
<dbReference type="RefSeq" id="WP_004228790.1">
    <property type="nucleotide sequence ID" value="NZ_AEUV02000002.1"/>
</dbReference>
<accession>G5JSV8</accession>
<dbReference type="EMBL" id="AEUV02000002">
    <property type="protein sequence ID" value="EHI74921.1"/>
    <property type="molecule type" value="Genomic_DNA"/>
</dbReference>